<dbReference type="Proteomes" id="UP000675881">
    <property type="component" value="Chromosome 5"/>
</dbReference>
<protein>
    <submittedName>
        <fullName evidence="1">(salmon louse) hypothetical protein</fullName>
    </submittedName>
</protein>
<accession>A0A0K2T1T1</accession>
<reference evidence="2" key="1">
    <citation type="submission" date="2014-05" db="EMBL/GenBank/DDBJ databases">
        <authorList>
            <person name="Chronopoulou M."/>
        </authorList>
    </citation>
    <scope>NUCLEOTIDE SEQUENCE</scope>
    <source>
        <tissue evidence="2">Whole organism</tissue>
    </source>
</reference>
<reference evidence="1" key="2">
    <citation type="submission" date="2021-02" db="EMBL/GenBank/DDBJ databases">
        <authorList>
            <person name="Bekaert M."/>
        </authorList>
    </citation>
    <scope>NUCLEOTIDE SEQUENCE</scope>
    <source>
        <strain evidence="1">IoA-00</strain>
    </source>
</reference>
<evidence type="ECO:0000313" key="3">
    <source>
        <dbReference type="Proteomes" id="UP000675881"/>
    </source>
</evidence>
<sequence length="141" mass="16414">MDRHGIIPEDLRQTLKENRSKVWDSYFEKWSSHCAEEDNDAETVFGVSQDVERAACSKCGKDTQVPLVYDWKTFLCEKCLISSSGHQYCRIRDCRICMKVANILSNRMGLISAFEKGAITNVKKKDYFLVQNTFKEKQRHH</sequence>
<dbReference type="AlphaFoldDB" id="A0A0K2T1T1"/>
<gene>
    <name evidence="1" type="ORF">LSAA_9567</name>
</gene>
<dbReference type="EMBL" id="HACA01002602">
    <property type="protein sequence ID" value="CDW19963.1"/>
    <property type="molecule type" value="Transcribed_RNA"/>
</dbReference>
<dbReference type="EMBL" id="HG994584">
    <property type="protein sequence ID" value="CAF2944187.1"/>
    <property type="molecule type" value="Genomic_DNA"/>
</dbReference>
<keyword evidence="3" id="KW-1185">Reference proteome</keyword>
<proteinExistence type="predicted"/>
<name>A0A0K2T1T1_LEPSM</name>
<evidence type="ECO:0000313" key="2">
    <source>
        <dbReference type="EMBL" id="CDW19963.1"/>
    </source>
</evidence>
<organism evidence="2">
    <name type="scientific">Lepeophtheirus salmonis</name>
    <name type="common">Salmon louse</name>
    <name type="synonym">Caligus salmonis</name>
    <dbReference type="NCBI Taxonomy" id="72036"/>
    <lineage>
        <taxon>Eukaryota</taxon>
        <taxon>Metazoa</taxon>
        <taxon>Ecdysozoa</taxon>
        <taxon>Arthropoda</taxon>
        <taxon>Crustacea</taxon>
        <taxon>Multicrustacea</taxon>
        <taxon>Hexanauplia</taxon>
        <taxon>Copepoda</taxon>
        <taxon>Siphonostomatoida</taxon>
        <taxon>Caligidae</taxon>
        <taxon>Lepeophtheirus</taxon>
    </lineage>
</organism>
<evidence type="ECO:0000313" key="1">
    <source>
        <dbReference type="EMBL" id="CAF2944187.1"/>
    </source>
</evidence>